<dbReference type="Proteomes" id="UP000566819">
    <property type="component" value="Unassembled WGS sequence"/>
</dbReference>
<comment type="caution">
    <text evidence="2">The sequence shown here is derived from an EMBL/GenBank/DDBJ whole genome shotgun (WGS) entry which is preliminary data.</text>
</comment>
<feature type="region of interest" description="Disordered" evidence="1">
    <location>
        <begin position="45"/>
        <end position="84"/>
    </location>
</feature>
<sequence length="84" mass="9344">MNETHLRDLAKYNIFTTRYLQEKLFINMPLISIADSGEEKVPRASRSAARTVFLSEKAGGGSGGPRRFPGNSQKGKRAYMPNDP</sequence>
<reference evidence="2 3" key="1">
    <citation type="submission" date="2020-03" db="EMBL/GenBank/DDBJ databases">
        <title>Draft Genome Sequence of Cudoniella acicularis.</title>
        <authorList>
            <person name="Buettner E."/>
            <person name="Kellner H."/>
        </authorList>
    </citation>
    <scope>NUCLEOTIDE SEQUENCE [LARGE SCALE GENOMIC DNA]</scope>
    <source>
        <strain evidence="2 3">DSM 108380</strain>
    </source>
</reference>
<name>A0A8H4RHC0_9HELO</name>
<dbReference type="AlphaFoldDB" id="A0A8H4RHC0"/>
<keyword evidence="3" id="KW-1185">Reference proteome</keyword>
<protein>
    <submittedName>
        <fullName evidence="2">Uncharacterized protein</fullName>
    </submittedName>
</protein>
<proteinExistence type="predicted"/>
<organism evidence="2 3">
    <name type="scientific">Cudoniella acicularis</name>
    <dbReference type="NCBI Taxonomy" id="354080"/>
    <lineage>
        <taxon>Eukaryota</taxon>
        <taxon>Fungi</taxon>
        <taxon>Dikarya</taxon>
        <taxon>Ascomycota</taxon>
        <taxon>Pezizomycotina</taxon>
        <taxon>Leotiomycetes</taxon>
        <taxon>Helotiales</taxon>
        <taxon>Tricladiaceae</taxon>
        <taxon>Cudoniella</taxon>
    </lineage>
</organism>
<accession>A0A8H4RHC0</accession>
<evidence type="ECO:0000313" key="3">
    <source>
        <dbReference type="Proteomes" id="UP000566819"/>
    </source>
</evidence>
<evidence type="ECO:0000256" key="1">
    <source>
        <dbReference type="SAM" id="MobiDB-lite"/>
    </source>
</evidence>
<dbReference type="EMBL" id="JAAMPI010000592">
    <property type="protein sequence ID" value="KAF4630080.1"/>
    <property type="molecule type" value="Genomic_DNA"/>
</dbReference>
<gene>
    <name evidence="2" type="ORF">G7Y89_g8061</name>
</gene>
<evidence type="ECO:0000313" key="2">
    <source>
        <dbReference type="EMBL" id="KAF4630080.1"/>
    </source>
</evidence>